<accession>M3AHE5</accession>
<dbReference type="InterPro" id="IPR027373">
    <property type="entry name" value="RHH_dom"/>
</dbReference>
<name>M3AHE5_9PROT</name>
<organism evidence="2 3">
    <name type="scientific">Paramagnetospirillum caucaseum</name>
    <dbReference type="NCBI Taxonomy" id="1244869"/>
    <lineage>
        <taxon>Bacteria</taxon>
        <taxon>Pseudomonadati</taxon>
        <taxon>Pseudomonadota</taxon>
        <taxon>Alphaproteobacteria</taxon>
        <taxon>Rhodospirillales</taxon>
        <taxon>Magnetospirillaceae</taxon>
        <taxon>Paramagnetospirillum</taxon>
    </lineage>
</organism>
<dbReference type="PATRIC" id="fig|1244869.3.peg.61"/>
<dbReference type="STRING" id="1244869.H261_00330"/>
<dbReference type="EMBL" id="AONQ01000001">
    <property type="protein sequence ID" value="EME71979.1"/>
    <property type="molecule type" value="Genomic_DNA"/>
</dbReference>
<keyword evidence="3" id="KW-1185">Reference proteome</keyword>
<dbReference type="Gene3D" id="1.10.3990.20">
    <property type="entry name" value="protein bp1543"/>
    <property type="match status" value="1"/>
</dbReference>
<dbReference type="Proteomes" id="UP000011744">
    <property type="component" value="Unassembled WGS sequence"/>
</dbReference>
<feature type="domain" description="Ribbon-helix-helix" evidence="1">
    <location>
        <begin position="4"/>
        <end position="65"/>
    </location>
</feature>
<evidence type="ECO:0000259" key="1">
    <source>
        <dbReference type="Pfam" id="PF13467"/>
    </source>
</evidence>
<evidence type="ECO:0000313" key="2">
    <source>
        <dbReference type="EMBL" id="EME71979.1"/>
    </source>
</evidence>
<dbReference type="Pfam" id="PF13467">
    <property type="entry name" value="RHH_4"/>
    <property type="match status" value="1"/>
</dbReference>
<dbReference type="AlphaFoldDB" id="M3AHE5"/>
<evidence type="ECO:0000313" key="3">
    <source>
        <dbReference type="Proteomes" id="UP000011744"/>
    </source>
</evidence>
<reference evidence="2 3" key="1">
    <citation type="journal article" date="2014" name="Genome Announc.">
        <title>Draft Genome Sequence of Magnetospirillum sp. Strain SO-1, a Freshwater Magnetotactic Bacterium Isolated from the Ol'khovka River, Russia.</title>
        <authorList>
            <person name="Grouzdev D.S."/>
            <person name="Dziuba M.V."/>
            <person name="Sukhacheva M.S."/>
            <person name="Mardanov A.V."/>
            <person name="Beletskiy A.V."/>
            <person name="Kuznetsov B.B."/>
            <person name="Skryabin K.G."/>
        </authorList>
    </citation>
    <scope>NUCLEOTIDE SEQUENCE [LARGE SCALE GENOMIC DNA]</scope>
    <source>
        <strain evidence="2 3">SO-1</strain>
    </source>
</reference>
<proteinExistence type="predicted"/>
<sequence>MSEPVKRSVKIAGHATSVTLEPEFWDCLKEMAAARGLSVNQMVAEIDCSRGGNLSSAIRVFVLTELKRQAAG</sequence>
<protein>
    <recommendedName>
        <fullName evidence="1">Ribbon-helix-helix domain-containing protein</fullName>
    </recommendedName>
</protein>
<dbReference type="RefSeq" id="WP_008613038.1">
    <property type="nucleotide sequence ID" value="NZ_AONQ01000001.1"/>
</dbReference>
<dbReference type="eggNOG" id="COG4321">
    <property type="taxonomic scope" value="Bacteria"/>
</dbReference>
<dbReference type="InterPro" id="IPR038268">
    <property type="entry name" value="RHH_sf"/>
</dbReference>
<dbReference type="OrthoDB" id="7477016at2"/>
<comment type="caution">
    <text evidence="2">The sequence shown here is derived from an EMBL/GenBank/DDBJ whole genome shotgun (WGS) entry which is preliminary data.</text>
</comment>
<gene>
    <name evidence="2" type="ORF">H261_00330</name>
</gene>